<evidence type="ECO:0000313" key="10">
    <source>
        <dbReference type="Proteomes" id="UP001530377"/>
    </source>
</evidence>
<dbReference type="GO" id="GO:0004497">
    <property type="term" value="F:monooxygenase activity"/>
    <property type="evidence" value="ECO:0007669"/>
    <property type="project" value="UniProtKB-KW"/>
</dbReference>
<proteinExistence type="predicted"/>
<keyword evidence="6" id="KW-0503">Monooxygenase</keyword>
<comment type="cofactor">
    <cofactor evidence="1">
        <name>FAD</name>
        <dbReference type="ChEBI" id="CHEBI:57692"/>
    </cofactor>
</comment>
<keyword evidence="7" id="KW-0812">Transmembrane</keyword>
<reference evidence="9 10" key="1">
    <citation type="submission" date="2024-10" db="EMBL/GenBank/DDBJ databases">
        <title>Updated reference genomes for cyclostephanoid diatoms.</title>
        <authorList>
            <person name="Roberts W.R."/>
            <person name="Alverson A.J."/>
        </authorList>
    </citation>
    <scope>NUCLEOTIDE SEQUENCE [LARGE SCALE GENOMIC DNA]</scope>
    <source>
        <strain evidence="9 10">AJA228-03</strain>
    </source>
</reference>
<feature type="transmembrane region" description="Helical" evidence="7">
    <location>
        <begin position="442"/>
        <end position="464"/>
    </location>
</feature>
<feature type="domain" description="FAD-binding" evidence="8">
    <location>
        <begin position="8"/>
        <end position="348"/>
    </location>
</feature>
<evidence type="ECO:0000256" key="1">
    <source>
        <dbReference type="ARBA" id="ARBA00001974"/>
    </source>
</evidence>
<keyword evidence="2" id="KW-0285">Flavoprotein</keyword>
<evidence type="ECO:0000259" key="8">
    <source>
        <dbReference type="Pfam" id="PF01494"/>
    </source>
</evidence>
<keyword evidence="3" id="KW-0274">FAD</keyword>
<accession>A0ABD3SBA9</accession>
<comment type="caution">
    <text evidence="9">The sequence shown here is derived from an EMBL/GenBank/DDBJ whole genome shotgun (WGS) entry which is preliminary data.</text>
</comment>
<dbReference type="InterPro" id="IPR036188">
    <property type="entry name" value="FAD/NAD-bd_sf"/>
</dbReference>
<evidence type="ECO:0000256" key="2">
    <source>
        <dbReference type="ARBA" id="ARBA00022630"/>
    </source>
</evidence>
<dbReference type="PANTHER" id="PTHR46028:SF2">
    <property type="entry name" value="KYNURENINE 3-MONOOXYGENASE"/>
    <property type="match status" value="1"/>
</dbReference>
<dbReference type="InterPro" id="IPR002938">
    <property type="entry name" value="FAD-bd"/>
</dbReference>
<dbReference type="SUPFAM" id="SSF51905">
    <property type="entry name" value="FAD/NAD(P)-binding domain"/>
    <property type="match status" value="1"/>
</dbReference>
<name>A0ABD3SBA9_9STRA</name>
<dbReference type="PRINTS" id="PR00420">
    <property type="entry name" value="RNGMNOXGNASE"/>
</dbReference>
<evidence type="ECO:0000256" key="5">
    <source>
        <dbReference type="ARBA" id="ARBA00023002"/>
    </source>
</evidence>
<keyword evidence="7" id="KW-1133">Transmembrane helix</keyword>
<organism evidence="9 10">
    <name type="scientific">Cyclostephanos tholiformis</name>
    <dbReference type="NCBI Taxonomy" id="382380"/>
    <lineage>
        <taxon>Eukaryota</taxon>
        <taxon>Sar</taxon>
        <taxon>Stramenopiles</taxon>
        <taxon>Ochrophyta</taxon>
        <taxon>Bacillariophyta</taxon>
        <taxon>Coscinodiscophyceae</taxon>
        <taxon>Thalassiosirophycidae</taxon>
        <taxon>Stephanodiscales</taxon>
        <taxon>Stephanodiscaceae</taxon>
        <taxon>Cyclostephanos</taxon>
    </lineage>
</organism>
<dbReference type="Gene3D" id="3.50.50.60">
    <property type="entry name" value="FAD/NAD(P)-binding domain"/>
    <property type="match status" value="1"/>
</dbReference>
<dbReference type="AlphaFoldDB" id="A0ABD3SBA9"/>
<dbReference type="Proteomes" id="UP001530377">
    <property type="component" value="Unassembled WGS sequence"/>
</dbReference>
<dbReference type="Pfam" id="PF01494">
    <property type="entry name" value="FAD_binding_3"/>
    <property type="match status" value="1"/>
</dbReference>
<dbReference type="PANTHER" id="PTHR46028">
    <property type="entry name" value="KYNURENINE 3-MONOOXYGENASE"/>
    <property type="match status" value="1"/>
</dbReference>
<dbReference type="EMBL" id="JALLPB020000088">
    <property type="protein sequence ID" value="KAL3821632.1"/>
    <property type="molecule type" value="Genomic_DNA"/>
</dbReference>
<evidence type="ECO:0000256" key="6">
    <source>
        <dbReference type="ARBA" id="ARBA00023033"/>
    </source>
</evidence>
<evidence type="ECO:0000256" key="7">
    <source>
        <dbReference type="SAM" id="Phobius"/>
    </source>
</evidence>
<evidence type="ECO:0000313" key="9">
    <source>
        <dbReference type="EMBL" id="KAL3821632.1"/>
    </source>
</evidence>
<keyword evidence="10" id="KW-1185">Reference proteome</keyword>
<evidence type="ECO:0000256" key="3">
    <source>
        <dbReference type="ARBA" id="ARBA00022827"/>
    </source>
</evidence>
<evidence type="ECO:0000256" key="4">
    <source>
        <dbReference type="ARBA" id="ARBA00022857"/>
    </source>
</evidence>
<keyword evidence="5" id="KW-0560">Oxidoreductase</keyword>
<protein>
    <recommendedName>
        <fullName evidence="8">FAD-binding domain-containing protein</fullName>
    </recommendedName>
</protein>
<keyword evidence="4" id="KW-0521">NADP</keyword>
<keyword evidence="7" id="KW-0472">Membrane</keyword>
<sequence>MAAKEHFIVIGGGPVGCTAALFMSKLGHAVTLYEGRSDVPTDPEQSYPIGVNSRGLHALDDVAPCVSNAIRRGDNIVNSWEVYAGARRVALLPSGVVHGTSRGQVNLGLWRACANDEGISLRTNHRLRSIDFATKTLHFDVYDPCGGDDSTTTTTTPSSSVTIDASNSRVIGADGVNSVVRAAMQIADPDNFTVRITPWTNEYRVLFAEPGVMTEGLDPRVHYILGCGYAATIENDARQQWTLVTVARDTDDIVRGPARLVYARESTEANVSSLREWISSSSPQFAPLVSDEECSRYFSRRTYRGAIVECSKFHHDEWIVLLGDAAHSVLPPTGEGINSGLEDCEVLGKCVRDHPIASFSTYQRLRYPDIAGLWEYAYHLNRCPSFVGERIARTMFMIIEGMLHPSVSDSLFGALSAHRPSYSEIMIPWMRKRRVLMSAARLLWYPIAGVWSLLMIPKTLLKFATRDNSAPKMKIVKSIV</sequence>
<gene>
    <name evidence="9" type="ORF">ACHAXA_006052</name>
</gene>